<sequence length="306" mass="34035">MPSLGSKQNSKRSSLPSGAVVSSSSSCTTNGTKRHHSDSTFKESSPSKNKTIDSFFRKNDHQPPSSSSQEQEQQPPSVESQESSSSDLQGPTLKKQKTSSINLHHPTAGTFKKKSNPNNNPSSSSSSPSPLCTGPLDLLFQKQKKPSSSSQRSSDDETAESSSLMIPNSDYSSSAWETEWSKLDDLQRQVVHEDSAKYLMINGSHGCGKTLVVALRALHLLKNDPTRRVLVLTFSKKAEQEIHARIYKFTGFKNNQNQRIHVKTIHAFALMIMRKFADENHKTISNDDQILEIFRKTKPNDKMTNE</sequence>
<keyword evidence="3" id="KW-0347">Helicase</keyword>
<reference evidence="7 8" key="1">
    <citation type="journal article" date="2019" name="Sci. Rep.">
        <title>Nanopore sequencing improves the draft genome of the human pathogenic amoeba Naegleria fowleri.</title>
        <authorList>
            <person name="Liechti N."/>
            <person name="Schurch N."/>
            <person name="Bruggmann R."/>
            <person name="Wittwer M."/>
        </authorList>
    </citation>
    <scope>NUCLEOTIDE SEQUENCE [LARGE SCALE GENOMIC DNA]</scope>
    <source>
        <strain evidence="7 8">ATCC 30894</strain>
    </source>
</reference>
<dbReference type="GO" id="GO:0016787">
    <property type="term" value="F:hydrolase activity"/>
    <property type="evidence" value="ECO:0007669"/>
    <property type="project" value="UniProtKB-KW"/>
</dbReference>
<feature type="compositionally biased region" description="Low complexity" evidence="5">
    <location>
        <begin position="116"/>
        <end position="130"/>
    </location>
</feature>
<feature type="compositionally biased region" description="Low complexity" evidence="5">
    <location>
        <begin position="62"/>
        <end position="86"/>
    </location>
</feature>
<dbReference type="Gene3D" id="3.40.50.300">
    <property type="entry name" value="P-loop containing nucleotide triphosphate hydrolases"/>
    <property type="match status" value="1"/>
</dbReference>
<evidence type="ECO:0000256" key="2">
    <source>
        <dbReference type="ARBA" id="ARBA00022801"/>
    </source>
</evidence>
<dbReference type="Pfam" id="PF00580">
    <property type="entry name" value="UvrD-helicase"/>
    <property type="match status" value="1"/>
</dbReference>
<comment type="caution">
    <text evidence="7">The sequence shown here is derived from an EMBL/GenBank/DDBJ whole genome shotgun (WGS) entry which is preliminary data.</text>
</comment>
<dbReference type="GO" id="GO:0003677">
    <property type="term" value="F:DNA binding"/>
    <property type="evidence" value="ECO:0007669"/>
    <property type="project" value="InterPro"/>
</dbReference>
<feature type="domain" description="UvrD-like helicase ATP-binding" evidence="6">
    <location>
        <begin position="184"/>
        <end position="286"/>
    </location>
</feature>
<keyword evidence="2" id="KW-0378">Hydrolase</keyword>
<dbReference type="VEuPathDB" id="AmoebaDB:FDP41_008843"/>
<evidence type="ECO:0000256" key="1">
    <source>
        <dbReference type="ARBA" id="ARBA00022741"/>
    </source>
</evidence>
<protein>
    <recommendedName>
        <fullName evidence="6">UvrD-like helicase ATP-binding domain-containing protein</fullName>
    </recommendedName>
</protein>
<name>A0A6A5BF11_NAEFO</name>
<dbReference type="VEuPathDB" id="AmoebaDB:NfTy_048180"/>
<dbReference type="GO" id="GO:0005524">
    <property type="term" value="F:ATP binding"/>
    <property type="evidence" value="ECO:0007669"/>
    <property type="project" value="UniProtKB-KW"/>
</dbReference>
<accession>A0A6A5BF11</accession>
<dbReference type="Proteomes" id="UP000444721">
    <property type="component" value="Unassembled WGS sequence"/>
</dbReference>
<organism evidence="7 8">
    <name type="scientific">Naegleria fowleri</name>
    <name type="common">Brain eating amoeba</name>
    <dbReference type="NCBI Taxonomy" id="5763"/>
    <lineage>
        <taxon>Eukaryota</taxon>
        <taxon>Discoba</taxon>
        <taxon>Heterolobosea</taxon>
        <taxon>Tetramitia</taxon>
        <taxon>Eutetramitia</taxon>
        <taxon>Vahlkampfiidae</taxon>
        <taxon>Naegleria</taxon>
    </lineage>
</organism>
<proteinExistence type="predicted"/>
<evidence type="ECO:0000256" key="5">
    <source>
        <dbReference type="SAM" id="MobiDB-lite"/>
    </source>
</evidence>
<keyword evidence="1" id="KW-0547">Nucleotide-binding</keyword>
<gene>
    <name evidence="7" type="ORF">FDP41_008843</name>
</gene>
<evidence type="ECO:0000259" key="6">
    <source>
        <dbReference type="Pfam" id="PF00580"/>
    </source>
</evidence>
<dbReference type="PANTHER" id="PTHR11070:SF2">
    <property type="entry name" value="ATP-DEPENDENT DNA HELICASE SRS2"/>
    <property type="match status" value="1"/>
</dbReference>
<evidence type="ECO:0000313" key="7">
    <source>
        <dbReference type="EMBL" id="KAF0972594.1"/>
    </source>
</evidence>
<feature type="compositionally biased region" description="Polar residues" evidence="5">
    <location>
        <begin position="160"/>
        <end position="170"/>
    </location>
</feature>
<dbReference type="PROSITE" id="PS51257">
    <property type="entry name" value="PROKAR_LIPOPROTEIN"/>
    <property type="match status" value="1"/>
</dbReference>
<dbReference type="GO" id="GO:0000725">
    <property type="term" value="P:recombinational repair"/>
    <property type="evidence" value="ECO:0007669"/>
    <property type="project" value="TreeGrafter"/>
</dbReference>
<dbReference type="OrthoDB" id="1470711at2759"/>
<dbReference type="GO" id="GO:0043138">
    <property type="term" value="F:3'-5' DNA helicase activity"/>
    <property type="evidence" value="ECO:0007669"/>
    <property type="project" value="TreeGrafter"/>
</dbReference>
<dbReference type="InterPro" id="IPR000212">
    <property type="entry name" value="DNA_helicase_UvrD/REP"/>
</dbReference>
<dbReference type="GO" id="GO:0005829">
    <property type="term" value="C:cytosol"/>
    <property type="evidence" value="ECO:0007669"/>
    <property type="project" value="TreeGrafter"/>
</dbReference>
<keyword evidence="8" id="KW-1185">Reference proteome</keyword>
<evidence type="ECO:0000256" key="3">
    <source>
        <dbReference type="ARBA" id="ARBA00022806"/>
    </source>
</evidence>
<dbReference type="PANTHER" id="PTHR11070">
    <property type="entry name" value="UVRD / RECB / PCRA DNA HELICASE FAMILY MEMBER"/>
    <property type="match status" value="1"/>
</dbReference>
<dbReference type="SUPFAM" id="SSF52540">
    <property type="entry name" value="P-loop containing nucleoside triphosphate hydrolases"/>
    <property type="match status" value="1"/>
</dbReference>
<dbReference type="VEuPathDB" id="AmoebaDB:NF0078590"/>
<dbReference type="GeneID" id="68116060"/>
<feature type="compositionally biased region" description="Polar residues" evidence="5">
    <location>
        <begin position="1"/>
        <end position="12"/>
    </location>
</feature>
<dbReference type="AlphaFoldDB" id="A0A6A5BF11"/>
<dbReference type="InterPro" id="IPR014016">
    <property type="entry name" value="UvrD-like_ATP-bd"/>
</dbReference>
<evidence type="ECO:0000313" key="8">
    <source>
        <dbReference type="Proteomes" id="UP000444721"/>
    </source>
</evidence>
<keyword evidence="4" id="KW-0067">ATP-binding</keyword>
<feature type="compositionally biased region" description="Low complexity" evidence="5">
    <location>
        <begin position="13"/>
        <end position="26"/>
    </location>
</feature>
<dbReference type="EMBL" id="VFQX01000066">
    <property type="protein sequence ID" value="KAF0972594.1"/>
    <property type="molecule type" value="Genomic_DNA"/>
</dbReference>
<dbReference type="RefSeq" id="XP_044557308.1">
    <property type="nucleotide sequence ID" value="XM_044712739.1"/>
</dbReference>
<evidence type="ECO:0000256" key="4">
    <source>
        <dbReference type="ARBA" id="ARBA00022840"/>
    </source>
</evidence>
<dbReference type="InterPro" id="IPR027417">
    <property type="entry name" value="P-loop_NTPase"/>
</dbReference>
<feature type="region of interest" description="Disordered" evidence="5">
    <location>
        <begin position="1"/>
        <end position="170"/>
    </location>
</feature>